<protein>
    <submittedName>
        <fullName evidence="1">Uncharacterized protein</fullName>
    </submittedName>
</protein>
<evidence type="ECO:0000313" key="1">
    <source>
        <dbReference type="EMBL" id="KAF8893686.1"/>
    </source>
</evidence>
<dbReference type="Proteomes" id="UP000724874">
    <property type="component" value="Unassembled WGS sequence"/>
</dbReference>
<dbReference type="OrthoDB" id="408631at2759"/>
<dbReference type="AlphaFoldDB" id="A0A9P5TLJ0"/>
<keyword evidence="2" id="KW-1185">Reference proteome</keyword>
<dbReference type="EMBL" id="JADNYJ010000066">
    <property type="protein sequence ID" value="KAF8893686.1"/>
    <property type="molecule type" value="Genomic_DNA"/>
</dbReference>
<sequence>MLAFGGNSTNLFRGAFMQSGSPIPIGNLTGGQVFFQIYLRTSDPQALESNIMTNLPTRRIVMDLMILWLASEMCHMPS</sequence>
<name>A0A9P5TLJ0_GYMJU</name>
<reference evidence="1" key="1">
    <citation type="submission" date="2020-11" db="EMBL/GenBank/DDBJ databases">
        <authorList>
            <consortium name="DOE Joint Genome Institute"/>
            <person name="Ahrendt S."/>
            <person name="Riley R."/>
            <person name="Andreopoulos W."/>
            <person name="LaButti K."/>
            <person name="Pangilinan J."/>
            <person name="Ruiz-duenas F.J."/>
            <person name="Barrasa J.M."/>
            <person name="Sanchez-Garcia M."/>
            <person name="Camarero S."/>
            <person name="Miyauchi S."/>
            <person name="Serrano A."/>
            <person name="Linde D."/>
            <person name="Babiker R."/>
            <person name="Drula E."/>
            <person name="Ayuso-Fernandez I."/>
            <person name="Pacheco R."/>
            <person name="Padilla G."/>
            <person name="Ferreira P."/>
            <person name="Barriuso J."/>
            <person name="Kellner H."/>
            <person name="Castanera R."/>
            <person name="Alfaro M."/>
            <person name="Ramirez L."/>
            <person name="Pisabarro A.G."/>
            <person name="Kuo A."/>
            <person name="Tritt A."/>
            <person name="Lipzen A."/>
            <person name="He G."/>
            <person name="Yan M."/>
            <person name="Ng V."/>
            <person name="Cullen D."/>
            <person name="Martin F."/>
            <person name="Rosso M.-N."/>
            <person name="Henrissat B."/>
            <person name="Hibbett D."/>
            <person name="Martinez A.T."/>
            <person name="Grigoriev I.V."/>
        </authorList>
    </citation>
    <scope>NUCLEOTIDE SEQUENCE</scope>
    <source>
        <strain evidence="1">AH 44721</strain>
    </source>
</reference>
<proteinExistence type="predicted"/>
<accession>A0A9P5TLJ0</accession>
<evidence type="ECO:0000313" key="2">
    <source>
        <dbReference type="Proteomes" id="UP000724874"/>
    </source>
</evidence>
<comment type="caution">
    <text evidence="1">The sequence shown here is derived from an EMBL/GenBank/DDBJ whole genome shotgun (WGS) entry which is preliminary data.</text>
</comment>
<organism evidence="1 2">
    <name type="scientific">Gymnopilus junonius</name>
    <name type="common">Spectacular rustgill mushroom</name>
    <name type="synonym">Gymnopilus spectabilis subsp. junonius</name>
    <dbReference type="NCBI Taxonomy" id="109634"/>
    <lineage>
        <taxon>Eukaryota</taxon>
        <taxon>Fungi</taxon>
        <taxon>Dikarya</taxon>
        <taxon>Basidiomycota</taxon>
        <taxon>Agaricomycotina</taxon>
        <taxon>Agaricomycetes</taxon>
        <taxon>Agaricomycetidae</taxon>
        <taxon>Agaricales</taxon>
        <taxon>Agaricineae</taxon>
        <taxon>Hymenogastraceae</taxon>
        <taxon>Gymnopilus</taxon>
    </lineage>
</organism>
<gene>
    <name evidence="1" type="ORF">CPB84DRAFT_1310391</name>
</gene>